<evidence type="ECO:0000256" key="4">
    <source>
        <dbReference type="ARBA" id="ARBA00023136"/>
    </source>
</evidence>
<evidence type="ECO:0000256" key="3">
    <source>
        <dbReference type="ARBA" id="ARBA00022989"/>
    </source>
</evidence>
<gene>
    <name evidence="6" type="ORF">DXT99_18615</name>
</gene>
<proteinExistence type="predicted"/>
<dbReference type="GO" id="GO:0030026">
    <property type="term" value="P:intracellular manganese ion homeostasis"/>
    <property type="evidence" value="ECO:0007669"/>
    <property type="project" value="InterPro"/>
</dbReference>
<keyword evidence="4 5" id="KW-0472">Membrane</keyword>
<accession>A0A3D8L897</accession>
<dbReference type="RefSeq" id="WP_115567093.1">
    <property type="nucleotide sequence ID" value="NZ_QRGR01000022.1"/>
</dbReference>
<keyword evidence="3 5" id="KW-1133">Transmembrane helix</keyword>
<feature type="transmembrane region" description="Helical" evidence="5">
    <location>
        <begin position="196"/>
        <end position="213"/>
    </location>
</feature>
<evidence type="ECO:0000256" key="2">
    <source>
        <dbReference type="ARBA" id="ARBA00022692"/>
    </source>
</evidence>
<feature type="transmembrane region" description="Helical" evidence="5">
    <location>
        <begin position="61"/>
        <end position="84"/>
    </location>
</feature>
<dbReference type="InterPro" id="IPR008217">
    <property type="entry name" value="Ccc1_fam"/>
</dbReference>
<evidence type="ECO:0000256" key="5">
    <source>
        <dbReference type="SAM" id="Phobius"/>
    </source>
</evidence>
<evidence type="ECO:0000313" key="7">
    <source>
        <dbReference type="Proteomes" id="UP000256708"/>
    </source>
</evidence>
<dbReference type="PANTHER" id="PTHR31851">
    <property type="entry name" value="FE(2+)/MN(2+) TRANSPORTER PCL1"/>
    <property type="match status" value="1"/>
</dbReference>
<dbReference type="GO" id="GO:0005384">
    <property type="term" value="F:manganese ion transmembrane transporter activity"/>
    <property type="evidence" value="ECO:0007669"/>
    <property type="project" value="InterPro"/>
</dbReference>
<name>A0A3D8L897_9BACT</name>
<sequence length="251" mass="27524">MKVDLLQQLKASHTPEKIRKRLAQGKSHSYLRDFVYGAVDGAVTTFAVVSGVVGADLATHIIIIMGMANLVADGFSMAVSNFLGVRSEKQLLEKTRAEEKSHIEVYPEGEKEEIRQIYASKGFSGDILEEAVQIITSNKKQWANTMLQEEYDLPLNQVVAWRAALATFTAFLLVGLIPITPFLWNYLSQYPFTNPFLWSSIGTGGAFFAIGAIKSRFVDKPWYLSGLETLALGGAAASLAYLIGDLLKGLA</sequence>
<evidence type="ECO:0000256" key="1">
    <source>
        <dbReference type="ARBA" id="ARBA00004127"/>
    </source>
</evidence>
<organism evidence="6 7">
    <name type="scientific">Pontibacter diazotrophicus</name>
    <dbReference type="NCBI Taxonomy" id="1400979"/>
    <lineage>
        <taxon>Bacteria</taxon>
        <taxon>Pseudomonadati</taxon>
        <taxon>Bacteroidota</taxon>
        <taxon>Cytophagia</taxon>
        <taxon>Cytophagales</taxon>
        <taxon>Hymenobacteraceae</taxon>
        <taxon>Pontibacter</taxon>
    </lineage>
</organism>
<keyword evidence="2 5" id="KW-0812">Transmembrane</keyword>
<dbReference type="OrthoDB" id="9781619at2"/>
<dbReference type="Proteomes" id="UP000256708">
    <property type="component" value="Unassembled WGS sequence"/>
</dbReference>
<evidence type="ECO:0008006" key="8">
    <source>
        <dbReference type="Google" id="ProtNLM"/>
    </source>
</evidence>
<dbReference type="GO" id="GO:0012505">
    <property type="term" value="C:endomembrane system"/>
    <property type="evidence" value="ECO:0007669"/>
    <property type="project" value="UniProtKB-SubCell"/>
</dbReference>
<dbReference type="EMBL" id="QRGR01000022">
    <property type="protein sequence ID" value="RDV13553.1"/>
    <property type="molecule type" value="Genomic_DNA"/>
</dbReference>
<feature type="transmembrane region" description="Helical" evidence="5">
    <location>
        <begin position="34"/>
        <end position="55"/>
    </location>
</feature>
<feature type="transmembrane region" description="Helical" evidence="5">
    <location>
        <begin position="163"/>
        <end position="184"/>
    </location>
</feature>
<evidence type="ECO:0000313" key="6">
    <source>
        <dbReference type="EMBL" id="RDV13553.1"/>
    </source>
</evidence>
<feature type="transmembrane region" description="Helical" evidence="5">
    <location>
        <begin position="222"/>
        <end position="243"/>
    </location>
</feature>
<dbReference type="AlphaFoldDB" id="A0A3D8L897"/>
<comment type="subcellular location">
    <subcellularLocation>
        <location evidence="1">Endomembrane system</location>
        <topology evidence="1">Multi-pass membrane protein</topology>
    </subcellularLocation>
</comment>
<comment type="caution">
    <text evidence="6">The sequence shown here is derived from an EMBL/GenBank/DDBJ whole genome shotgun (WGS) entry which is preliminary data.</text>
</comment>
<keyword evidence="7" id="KW-1185">Reference proteome</keyword>
<dbReference type="Pfam" id="PF01988">
    <property type="entry name" value="VIT1"/>
    <property type="match status" value="1"/>
</dbReference>
<protein>
    <recommendedName>
        <fullName evidence="8">GMP synthase</fullName>
    </recommendedName>
</protein>
<reference evidence="7" key="1">
    <citation type="submission" date="2018-08" db="EMBL/GenBank/DDBJ databases">
        <authorList>
            <person name="Liu Z.-W."/>
            <person name="Du Z.-J."/>
        </authorList>
    </citation>
    <scope>NUCLEOTIDE SEQUENCE [LARGE SCALE GENOMIC DNA]</scope>
    <source>
        <strain evidence="7">H4X</strain>
    </source>
</reference>